<gene>
    <name evidence="2" type="ORF">BJ554DRAFT_3705</name>
</gene>
<feature type="region of interest" description="Disordered" evidence="1">
    <location>
        <begin position="144"/>
        <end position="225"/>
    </location>
</feature>
<reference evidence="2 3" key="1">
    <citation type="journal article" name="Sci. Rep.">
        <title>Genome-scale phylogenetic analyses confirm Olpidium as the closest living zoosporic fungus to the non-flagellated, terrestrial fungi.</title>
        <authorList>
            <person name="Chang Y."/>
            <person name="Rochon D."/>
            <person name="Sekimoto S."/>
            <person name="Wang Y."/>
            <person name="Chovatia M."/>
            <person name="Sandor L."/>
            <person name="Salamov A."/>
            <person name="Grigoriev I.V."/>
            <person name="Stajich J.E."/>
            <person name="Spatafora J.W."/>
        </authorList>
    </citation>
    <scope>NUCLEOTIDE SEQUENCE [LARGE SCALE GENOMIC DNA]</scope>
    <source>
        <strain evidence="2">S191</strain>
    </source>
</reference>
<evidence type="ECO:0000313" key="3">
    <source>
        <dbReference type="Proteomes" id="UP000673691"/>
    </source>
</evidence>
<feature type="region of interest" description="Disordered" evidence="1">
    <location>
        <begin position="344"/>
        <end position="404"/>
    </location>
</feature>
<feature type="region of interest" description="Disordered" evidence="1">
    <location>
        <begin position="1"/>
        <end position="33"/>
    </location>
</feature>
<feature type="compositionally biased region" description="Gly residues" evidence="1">
    <location>
        <begin position="344"/>
        <end position="355"/>
    </location>
</feature>
<protein>
    <submittedName>
        <fullName evidence="2">Uncharacterized protein</fullName>
    </submittedName>
</protein>
<evidence type="ECO:0000313" key="2">
    <source>
        <dbReference type="EMBL" id="KAG5456533.1"/>
    </source>
</evidence>
<feature type="compositionally biased region" description="Low complexity" evidence="1">
    <location>
        <begin position="356"/>
        <end position="370"/>
    </location>
</feature>
<feature type="compositionally biased region" description="Polar residues" evidence="1">
    <location>
        <begin position="167"/>
        <end position="191"/>
    </location>
</feature>
<name>A0A8H8DFM2_9FUNG</name>
<organism evidence="2 3">
    <name type="scientific">Olpidium bornovanus</name>
    <dbReference type="NCBI Taxonomy" id="278681"/>
    <lineage>
        <taxon>Eukaryota</taxon>
        <taxon>Fungi</taxon>
        <taxon>Fungi incertae sedis</taxon>
        <taxon>Olpidiomycota</taxon>
        <taxon>Olpidiomycotina</taxon>
        <taxon>Olpidiomycetes</taxon>
        <taxon>Olpidiales</taxon>
        <taxon>Olpidiaceae</taxon>
        <taxon>Olpidium</taxon>
    </lineage>
</organism>
<feature type="compositionally biased region" description="Low complexity" evidence="1">
    <location>
        <begin position="208"/>
        <end position="219"/>
    </location>
</feature>
<dbReference type="EMBL" id="JAEFCI010011584">
    <property type="protein sequence ID" value="KAG5456533.1"/>
    <property type="molecule type" value="Genomic_DNA"/>
</dbReference>
<proteinExistence type="predicted"/>
<dbReference type="Proteomes" id="UP000673691">
    <property type="component" value="Unassembled WGS sequence"/>
</dbReference>
<sequence length="404" mass="42422">MSDTQMDIFSRDTCRSSDDTQFEASRPTSAHVSDAGHAYVSHGNLKSQPPPPPPALATGVDRRILSYSGWKRNATTAGRLIPLAPSAVPSVPACNPPTSQLNDVLFGTGYGVNFRSRLCAQSGRRSSFAIRLTRCASCRIGPLKLQNAPAPSRPSTSHGKKLPPLRPNTQQDMASSMSSLESGPVANQPTVENPYFFGQHQPPHPHHAANAYGGAHQPHGPGGGQKVGRHVYFDASDILEGGVAGFSEFDKSRYRSDALRLAGRRQFSGGARRPFSGHGVIDETTTLHVAAAFRFSICCLPPANQGAPTRSFVNPRMSSTYAVGPSRSSHGAGNAAAILAGIPGGGGSGGPGGKSDGISSTSSLATTSSLGESDWRPYGPDGLLDRDRPNMITPIFGTGIKTQK</sequence>
<comment type="caution">
    <text evidence="2">The sequence shown here is derived from an EMBL/GenBank/DDBJ whole genome shotgun (WGS) entry which is preliminary data.</text>
</comment>
<feature type="compositionally biased region" description="Polar residues" evidence="1">
    <location>
        <begin position="22"/>
        <end position="31"/>
    </location>
</feature>
<dbReference type="AlphaFoldDB" id="A0A8H8DFM2"/>
<keyword evidence="3" id="KW-1185">Reference proteome</keyword>
<accession>A0A8H8DFM2</accession>
<evidence type="ECO:0000256" key="1">
    <source>
        <dbReference type="SAM" id="MobiDB-lite"/>
    </source>
</evidence>
<feature type="compositionally biased region" description="Basic and acidic residues" evidence="1">
    <location>
        <begin position="9"/>
        <end position="18"/>
    </location>
</feature>